<evidence type="ECO:0000256" key="6">
    <source>
        <dbReference type="ARBA" id="ARBA00022683"/>
    </source>
</evidence>
<keyword evidence="2" id="KW-0813">Transport</keyword>
<sequence length="165" mass="18327">MINLIRLDERMIHGQIAIKWSKHTGVDRIIVANDAAAANSIVQKSLMMAAPSNIKVAIKSIDDAVRLINDPRSDKLKILLIVANPVDLLKMVEQVKGIPRINIGNYGRIAEKKGNLQRCAYGSNLYAYEDEAAIFAKIIQTGIECVYQTTPEDYPEPLAKVLKIK</sequence>
<dbReference type="PROSITE" id="PS51101">
    <property type="entry name" value="PTS_EIIB_TYPE_4"/>
    <property type="match status" value="1"/>
</dbReference>
<keyword evidence="4" id="KW-0762">Sugar transport</keyword>
<dbReference type="EMBL" id="QJKH01000006">
    <property type="protein sequence ID" value="PXX79065.1"/>
    <property type="molecule type" value="Genomic_DNA"/>
</dbReference>
<feature type="domain" description="PTS EIIB type-4" evidence="8">
    <location>
        <begin position="1"/>
        <end position="165"/>
    </location>
</feature>
<gene>
    <name evidence="9" type="ORF">DES51_106184</name>
</gene>
<keyword evidence="10" id="KW-1185">Reference proteome</keyword>
<proteinExistence type="predicted"/>
<dbReference type="STRING" id="1034346.GCA_000313565_01238"/>
<dbReference type="SUPFAM" id="SSF52728">
    <property type="entry name" value="PTS IIb component"/>
    <property type="match status" value="1"/>
</dbReference>
<dbReference type="InterPro" id="IPR036667">
    <property type="entry name" value="PTS_IIB_sorbose-sp_sf"/>
</dbReference>
<evidence type="ECO:0000256" key="4">
    <source>
        <dbReference type="ARBA" id="ARBA00022597"/>
    </source>
</evidence>
<evidence type="ECO:0000256" key="5">
    <source>
        <dbReference type="ARBA" id="ARBA00022679"/>
    </source>
</evidence>
<dbReference type="GO" id="GO:0005737">
    <property type="term" value="C:cytoplasm"/>
    <property type="evidence" value="ECO:0007669"/>
    <property type="project" value="UniProtKB-SubCell"/>
</dbReference>
<name>A0A318KTN5_9FIRM</name>
<protein>
    <submittedName>
        <fullName evidence="9">PTS system mannose-specific IIB component</fullName>
    </submittedName>
</protein>
<dbReference type="OrthoDB" id="9788818at2"/>
<keyword evidence="3" id="KW-0963">Cytoplasm</keyword>
<evidence type="ECO:0000259" key="8">
    <source>
        <dbReference type="PROSITE" id="PS51101"/>
    </source>
</evidence>
<dbReference type="GO" id="GO:0008982">
    <property type="term" value="F:protein-N(PI)-phosphohistidine-sugar phosphotransferase activity"/>
    <property type="evidence" value="ECO:0007669"/>
    <property type="project" value="InterPro"/>
</dbReference>
<dbReference type="Proteomes" id="UP000247612">
    <property type="component" value="Unassembled WGS sequence"/>
</dbReference>
<reference evidence="9 10" key="1">
    <citation type="submission" date="2018-05" db="EMBL/GenBank/DDBJ databases">
        <title>Genomic Encyclopedia of Type Strains, Phase IV (KMG-IV): sequencing the most valuable type-strain genomes for metagenomic binning, comparative biology and taxonomic classification.</title>
        <authorList>
            <person name="Goeker M."/>
        </authorList>
    </citation>
    <scope>NUCLEOTIDE SEQUENCE [LARGE SCALE GENOMIC DNA]</scope>
    <source>
        <strain evidence="9 10">JC118</strain>
    </source>
</reference>
<dbReference type="Gene3D" id="3.40.35.10">
    <property type="entry name" value="Phosphotransferase system, sorbose subfamily IIB component"/>
    <property type="match status" value="1"/>
</dbReference>
<dbReference type="GO" id="GO:0009401">
    <property type="term" value="P:phosphoenolpyruvate-dependent sugar phosphotransferase system"/>
    <property type="evidence" value="ECO:0007669"/>
    <property type="project" value="UniProtKB-KW"/>
</dbReference>
<dbReference type="Pfam" id="PF03830">
    <property type="entry name" value="PTSIIB_sorb"/>
    <property type="match status" value="1"/>
</dbReference>
<evidence type="ECO:0000313" key="9">
    <source>
        <dbReference type="EMBL" id="PXX79065.1"/>
    </source>
</evidence>
<dbReference type="InterPro" id="IPR004720">
    <property type="entry name" value="PTS_IIB_sorbose-sp"/>
</dbReference>
<keyword evidence="5" id="KW-0808">Transferase</keyword>
<dbReference type="AlphaFoldDB" id="A0A318KTN5"/>
<evidence type="ECO:0000313" key="10">
    <source>
        <dbReference type="Proteomes" id="UP000247612"/>
    </source>
</evidence>
<evidence type="ECO:0000256" key="1">
    <source>
        <dbReference type="ARBA" id="ARBA00004496"/>
    </source>
</evidence>
<accession>A0A318KTN5</accession>
<evidence type="ECO:0000256" key="7">
    <source>
        <dbReference type="ARBA" id="ARBA00022777"/>
    </source>
</evidence>
<evidence type="ECO:0000256" key="2">
    <source>
        <dbReference type="ARBA" id="ARBA00022448"/>
    </source>
</evidence>
<evidence type="ECO:0000256" key="3">
    <source>
        <dbReference type="ARBA" id="ARBA00022490"/>
    </source>
</evidence>
<dbReference type="RefSeq" id="WP_022937553.1">
    <property type="nucleotide sequence ID" value="NZ_CABKRQ010000003.1"/>
</dbReference>
<dbReference type="GO" id="GO:0016301">
    <property type="term" value="F:kinase activity"/>
    <property type="evidence" value="ECO:0007669"/>
    <property type="project" value="UniProtKB-KW"/>
</dbReference>
<keyword evidence="7" id="KW-0418">Kinase</keyword>
<keyword evidence="6" id="KW-0598">Phosphotransferase system</keyword>
<comment type="subcellular location">
    <subcellularLocation>
        <location evidence="1">Cytoplasm</location>
    </subcellularLocation>
</comment>
<organism evidence="9 10">
    <name type="scientific">Dielma fastidiosa</name>
    <dbReference type="NCBI Taxonomy" id="1034346"/>
    <lineage>
        <taxon>Bacteria</taxon>
        <taxon>Bacillati</taxon>
        <taxon>Bacillota</taxon>
        <taxon>Erysipelotrichia</taxon>
        <taxon>Erysipelotrichales</taxon>
        <taxon>Erysipelotrichaceae</taxon>
        <taxon>Dielma</taxon>
    </lineage>
</organism>
<comment type="caution">
    <text evidence="9">The sequence shown here is derived from an EMBL/GenBank/DDBJ whole genome shotgun (WGS) entry which is preliminary data.</text>
</comment>